<gene>
    <name evidence="1" type="ORF">C5Y96_15085</name>
</gene>
<dbReference type="AlphaFoldDB" id="A0A2S8FD05"/>
<dbReference type="OrthoDB" id="6857704at2"/>
<sequence length="198" mass="22419">MRYVILVEQKRQAPAMYTAPVDQDDAEYLRRAIETLKPLSAEDYMKGPAAILHMLARYSYILDGDDVYWCVEWLPGMILIRFSRGGQMAWTALRSPVPDFGGRTPTKEDRDAYDADAPNHQVSLIFEPWTATSDEDDRNAKGFARADAKTEATFEAALSRVNEIGEQIETKYGDNLEAWVYRGEEEVAKMVGDGVRID</sequence>
<proteinExistence type="predicted"/>
<organism evidence="1 2">
    <name type="scientific">Blastopirellula marina</name>
    <dbReference type="NCBI Taxonomy" id="124"/>
    <lineage>
        <taxon>Bacteria</taxon>
        <taxon>Pseudomonadati</taxon>
        <taxon>Planctomycetota</taxon>
        <taxon>Planctomycetia</taxon>
        <taxon>Pirellulales</taxon>
        <taxon>Pirellulaceae</taxon>
        <taxon>Blastopirellula</taxon>
    </lineage>
</organism>
<dbReference type="RefSeq" id="WP_105354916.1">
    <property type="nucleotide sequence ID" value="NZ_PUIA01000040.1"/>
</dbReference>
<evidence type="ECO:0000313" key="1">
    <source>
        <dbReference type="EMBL" id="PQO30035.1"/>
    </source>
</evidence>
<dbReference type="Proteomes" id="UP000240009">
    <property type="component" value="Unassembled WGS sequence"/>
</dbReference>
<evidence type="ECO:0000313" key="2">
    <source>
        <dbReference type="Proteomes" id="UP000240009"/>
    </source>
</evidence>
<protein>
    <submittedName>
        <fullName evidence="1">Uncharacterized protein</fullName>
    </submittedName>
</protein>
<dbReference type="EMBL" id="PUIA01000040">
    <property type="protein sequence ID" value="PQO30035.1"/>
    <property type="molecule type" value="Genomic_DNA"/>
</dbReference>
<reference evidence="1 2" key="1">
    <citation type="submission" date="2018-02" db="EMBL/GenBank/DDBJ databases">
        <title>Comparative genomes isolates from brazilian mangrove.</title>
        <authorList>
            <person name="Araujo J.E."/>
            <person name="Taketani R.G."/>
            <person name="Silva M.C.P."/>
            <person name="Loureco M.V."/>
            <person name="Andreote F.D."/>
        </authorList>
    </citation>
    <scope>NUCLEOTIDE SEQUENCE [LARGE SCALE GENOMIC DNA]</scope>
    <source>
        <strain evidence="1 2">HEX-2 MGV</strain>
    </source>
</reference>
<name>A0A2S8FD05_9BACT</name>
<comment type="caution">
    <text evidence="1">The sequence shown here is derived from an EMBL/GenBank/DDBJ whole genome shotgun (WGS) entry which is preliminary data.</text>
</comment>
<accession>A0A2S8FD05</accession>